<dbReference type="EMBL" id="CABP01000001">
    <property type="protein sequence ID" value="CBI03469.1"/>
    <property type="molecule type" value="Genomic_DNA"/>
</dbReference>
<gene>
    <name evidence="1" type="ORF">CARN5_3152</name>
</gene>
<dbReference type="AlphaFoldDB" id="E6Q8E3"/>
<reference evidence="1" key="1">
    <citation type="submission" date="2009-10" db="EMBL/GenBank/DDBJ databases">
        <title>Diversity of trophic interactions inside an arsenic-rich microbial ecosystem.</title>
        <authorList>
            <person name="Bertin P.N."/>
            <person name="Heinrich-Salmeron A."/>
            <person name="Pelletier E."/>
            <person name="Goulhen-Chollet F."/>
            <person name="Arsene-Ploetze F."/>
            <person name="Gallien S."/>
            <person name="Calteau A."/>
            <person name="Vallenet D."/>
            <person name="Casiot C."/>
            <person name="Chane-Woon-Ming B."/>
            <person name="Giloteaux L."/>
            <person name="Barakat M."/>
            <person name="Bonnefoy V."/>
            <person name="Bruneel O."/>
            <person name="Chandler M."/>
            <person name="Cleiss J."/>
            <person name="Duran R."/>
            <person name="Elbaz-Poulichet F."/>
            <person name="Fonknechten N."/>
            <person name="Lauga B."/>
            <person name="Mornico D."/>
            <person name="Ortet P."/>
            <person name="Schaeffer C."/>
            <person name="Siguier P."/>
            <person name="Alexander Thil Smith A."/>
            <person name="Van Dorsselaer A."/>
            <person name="Weissenbach J."/>
            <person name="Medigue C."/>
            <person name="Le Paslier D."/>
        </authorList>
    </citation>
    <scope>NUCLEOTIDE SEQUENCE</scope>
</reference>
<organism evidence="1">
    <name type="scientific">mine drainage metagenome</name>
    <dbReference type="NCBI Taxonomy" id="410659"/>
    <lineage>
        <taxon>unclassified sequences</taxon>
        <taxon>metagenomes</taxon>
        <taxon>ecological metagenomes</taxon>
    </lineage>
</organism>
<protein>
    <submittedName>
        <fullName evidence="1">Uncharacterized protein</fullName>
    </submittedName>
</protein>
<name>E6Q8E3_9ZZZZ</name>
<evidence type="ECO:0000313" key="1">
    <source>
        <dbReference type="EMBL" id="CBI03469.1"/>
    </source>
</evidence>
<comment type="caution">
    <text evidence="1">The sequence shown here is derived from an EMBL/GenBank/DDBJ whole genome shotgun (WGS) entry which is preliminary data.</text>
</comment>
<sequence length="58" mass="5933">MAGQADGVVVLYESVGCDILLSGRQPLSIRVAFLREALIAISVKDISCGATKVGGAGR</sequence>
<accession>E6Q8E3</accession>
<proteinExistence type="predicted"/>